<name>A0A8J2SPP4_9STRA</name>
<feature type="repeat" description="RCC1" evidence="2">
    <location>
        <begin position="208"/>
        <end position="259"/>
    </location>
</feature>
<evidence type="ECO:0000256" key="1">
    <source>
        <dbReference type="ARBA" id="ARBA00022737"/>
    </source>
</evidence>
<feature type="domain" description="RCC1-like" evidence="3">
    <location>
        <begin position="177"/>
        <end position="433"/>
    </location>
</feature>
<organism evidence="4 5">
    <name type="scientific">Pelagomonas calceolata</name>
    <dbReference type="NCBI Taxonomy" id="35677"/>
    <lineage>
        <taxon>Eukaryota</taxon>
        <taxon>Sar</taxon>
        <taxon>Stramenopiles</taxon>
        <taxon>Ochrophyta</taxon>
        <taxon>Pelagophyceae</taxon>
        <taxon>Pelagomonadales</taxon>
        <taxon>Pelagomonadaceae</taxon>
        <taxon>Pelagomonas</taxon>
    </lineage>
</organism>
<gene>
    <name evidence="4" type="ORF">PECAL_3P18600</name>
</gene>
<proteinExistence type="predicted"/>
<dbReference type="PANTHER" id="PTHR22870:SF155">
    <property type="entry name" value="E3 UBIQUITIN-PROTEIN LIGASE HERC1-RELATED"/>
    <property type="match status" value="1"/>
</dbReference>
<evidence type="ECO:0000313" key="4">
    <source>
        <dbReference type="EMBL" id="CAH0371896.1"/>
    </source>
</evidence>
<evidence type="ECO:0000259" key="3">
    <source>
        <dbReference type="Pfam" id="PF25390"/>
    </source>
</evidence>
<feature type="repeat" description="RCC1" evidence="2">
    <location>
        <begin position="374"/>
        <end position="425"/>
    </location>
</feature>
<dbReference type="OrthoDB" id="10256179at2759"/>
<dbReference type="PRINTS" id="PR00633">
    <property type="entry name" value="RCCNDNSATION"/>
</dbReference>
<comment type="caution">
    <text evidence="4">The sequence shown here is derived from an EMBL/GenBank/DDBJ whole genome shotgun (WGS) entry which is preliminary data.</text>
</comment>
<keyword evidence="1" id="KW-0677">Repeat</keyword>
<dbReference type="Pfam" id="PF13540">
    <property type="entry name" value="RCC1_2"/>
    <property type="match status" value="1"/>
</dbReference>
<sequence>MDVVIRNGSLICKSLIMIRVTRSENQLGSESDDEPELQVLDSGRHKAALSPHLGKQRKRRLKFFVVFHGDRASRRLPHSVRIKCPRDDSWGNGLSRPRLVKEAFLKRYAEIHPQTPLQMESTYLVDAFGTLVADDDELSLYVQCDGVLHVMLGNDREKEPPNAVIQWGYDSLQSTEIIKPRLINSVFQARVVSVDCGWLHTAVALECGAALAWGNNNFGQLGTGNEIKSAEPVLCKMSREVRLCKVVCGSYFTVAIDDKGELWSWGRYQSSNWPGLFTETWANGYDKQGDKGIKGEKILAVAAGESHVACAMASGKLFSWGYNEHWQLGWGQNEAYHHGQQKPREVKLPGLSTINPISALSCGGLHTAAALRDGKLFAWGSNSEGQLGHVLRKCFGRPQGVTSMEHEHCASVACGRYSTLCTTESHCSYFWGSLIGSKDPEISVSDPLQTETAHCTNEASECKFSGVATSRVLAGAAKQLLGTEVNFGTVGEAHGILLLRNGMVRGWGYNAYGQALGHVNNKTDIVDEPTQCDLGDTYNPSSEAKILKMCTSGGMSTFLVSSTASGALS</sequence>
<dbReference type="SUPFAM" id="SSF50985">
    <property type="entry name" value="RCC1/BLIP-II"/>
    <property type="match status" value="1"/>
</dbReference>
<dbReference type="EMBL" id="CAKKNE010000003">
    <property type="protein sequence ID" value="CAH0371896.1"/>
    <property type="molecule type" value="Genomic_DNA"/>
</dbReference>
<dbReference type="PANTHER" id="PTHR22870">
    <property type="entry name" value="REGULATOR OF CHROMOSOME CONDENSATION"/>
    <property type="match status" value="1"/>
</dbReference>
<protein>
    <recommendedName>
        <fullName evidence="3">RCC1-like domain-containing protein</fullName>
    </recommendedName>
</protein>
<evidence type="ECO:0000256" key="2">
    <source>
        <dbReference type="PROSITE-ProRule" id="PRU00235"/>
    </source>
</evidence>
<dbReference type="InterPro" id="IPR051210">
    <property type="entry name" value="Ub_ligase/GEF_domain"/>
</dbReference>
<dbReference type="InterPro" id="IPR000408">
    <property type="entry name" value="Reg_chr_condens"/>
</dbReference>
<accession>A0A8J2SPP4</accession>
<reference evidence="4" key="1">
    <citation type="submission" date="2021-11" db="EMBL/GenBank/DDBJ databases">
        <authorList>
            <consortium name="Genoscope - CEA"/>
            <person name="William W."/>
        </authorList>
    </citation>
    <scope>NUCLEOTIDE SEQUENCE</scope>
</reference>
<dbReference type="Pfam" id="PF25390">
    <property type="entry name" value="WD40_RLD"/>
    <property type="match status" value="1"/>
</dbReference>
<dbReference type="PROSITE" id="PS50012">
    <property type="entry name" value="RCC1_3"/>
    <property type="match status" value="3"/>
</dbReference>
<dbReference type="InterPro" id="IPR009091">
    <property type="entry name" value="RCC1/BLIP-II"/>
</dbReference>
<keyword evidence="5" id="KW-1185">Reference proteome</keyword>
<feature type="repeat" description="RCC1" evidence="2">
    <location>
        <begin position="315"/>
        <end position="373"/>
    </location>
</feature>
<evidence type="ECO:0000313" key="5">
    <source>
        <dbReference type="Proteomes" id="UP000789595"/>
    </source>
</evidence>
<dbReference type="InterPro" id="IPR058923">
    <property type="entry name" value="RCC1-like_dom"/>
</dbReference>
<dbReference type="Proteomes" id="UP000789595">
    <property type="component" value="Unassembled WGS sequence"/>
</dbReference>
<dbReference type="Gene3D" id="2.130.10.30">
    <property type="entry name" value="Regulator of chromosome condensation 1/beta-lactamase-inhibitor protein II"/>
    <property type="match status" value="2"/>
</dbReference>
<dbReference type="AlphaFoldDB" id="A0A8J2SPP4"/>